<dbReference type="PANTHER" id="PTHR34610:SF4">
    <property type="entry name" value="SLL8027 PROTEIN"/>
    <property type="match status" value="1"/>
</dbReference>
<dbReference type="SUPFAM" id="SSF88723">
    <property type="entry name" value="PIN domain-like"/>
    <property type="match status" value="1"/>
</dbReference>
<dbReference type="AlphaFoldDB" id="A0AAP5M8I8"/>
<feature type="domain" description="PIN" evidence="1">
    <location>
        <begin position="2"/>
        <end position="116"/>
    </location>
</feature>
<dbReference type="Gene3D" id="3.40.50.1010">
    <property type="entry name" value="5'-nuclease"/>
    <property type="match status" value="1"/>
</dbReference>
<dbReference type="InterPro" id="IPR029060">
    <property type="entry name" value="PIN-like_dom_sf"/>
</dbReference>
<dbReference type="InterPro" id="IPR002716">
    <property type="entry name" value="PIN_dom"/>
</dbReference>
<comment type="caution">
    <text evidence="2">The sequence shown here is derived from an EMBL/GenBank/DDBJ whole genome shotgun (WGS) entry which is preliminary data.</text>
</comment>
<dbReference type="Pfam" id="PF13470">
    <property type="entry name" value="PIN_3"/>
    <property type="match status" value="1"/>
</dbReference>
<dbReference type="EMBL" id="JAALHA020000001">
    <property type="protein sequence ID" value="MDR9893643.1"/>
    <property type="molecule type" value="Genomic_DNA"/>
</dbReference>
<dbReference type="SMART" id="SM00670">
    <property type="entry name" value="PINc"/>
    <property type="match status" value="1"/>
</dbReference>
<dbReference type="NCBIfam" id="TIGR00305">
    <property type="entry name" value="putative toxin-antitoxin system toxin component, PIN family"/>
    <property type="match status" value="1"/>
</dbReference>
<name>A0AAP5M8I8_9CYAN</name>
<gene>
    <name evidence="2" type="ORF">G7B40_003475</name>
</gene>
<proteinExistence type="predicted"/>
<dbReference type="PANTHER" id="PTHR34610">
    <property type="entry name" value="SSL7007 PROTEIN"/>
    <property type="match status" value="1"/>
</dbReference>
<dbReference type="Proteomes" id="UP000667802">
    <property type="component" value="Unassembled WGS sequence"/>
</dbReference>
<evidence type="ECO:0000259" key="1">
    <source>
        <dbReference type="SMART" id="SM00670"/>
    </source>
</evidence>
<dbReference type="InterPro" id="IPR002850">
    <property type="entry name" value="PIN_toxin-like"/>
</dbReference>
<sequence length="141" mass="16064">MQRIVLDTNVLVSSLLNKQSKPYLLYRTWNEGKYILVTSPEQLEELERVLSYPKLRKYINESQARTMVSGLWNQADVVSELPYVEYSNDLTDNRIIATAIAGKATYLVTGDKRDLLHLVIVENIQIVTVHQMLAILQSPSG</sequence>
<evidence type="ECO:0000313" key="2">
    <source>
        <dbReference type="EMBL" id="MDR9893643.1"/>
    </source>
</evidence>
<reference evidence="3" key="1">
    <citation type="journal article" date="2021" name="Science">
        <title>Hunting the eagle killer: A cyanobacterial neurotoxin causes vacuolar myelinopathy.</title>
        <authorList>
            <person name="Breinlinger S."/>
            <person name="Phillips T.J."/>
            <person name="Haram B.N."/>
            <person name="Mares J."/>
            <person name="Martinez Yerena J.A."/>
            <person name="Hrouzek P."/>
            <person name="Sobotka R."/>
            <person name="Henderson W.M."/>
            <person name="Schmieder P."/>
            <person name="Williams S.M."/>
            <person name="Lauderdale J.D."/>
            <person name="Wilde H.D."/>
            <person name="Gerrin W."/>
            <person name="Kust A."/>
            <person name="Washington J.W."/>
            <person name="Wagner C."/>
            <person name="Geier B."/>
            <person name="Liebeke M."/>
            <person name="Enke H."/>
            <person name="Niedermeyer T.H.J."/>
            <person name="Wilde S.B."/>
        </authorList>
    </citation>
    <scope>NUCLEOTIDE SEQUENCE [LARGE SCALE GENOMIC DNA]</scope>
    <source>
        <strain evidence="3">Thurmond2011</strain>
    </source>
</reference>
<evidence type="ECO:0000313" key="3">
    <source>
        <dbReference type="Proteomes" id="UP000667802"/>
    </source>
</evidence>
<protein>
    <submittedName>
        <fullName evidence="2">Toxin-antitoxin system toxin component, PIN family</fullName>
    </submittedName>
</protein>
<organism evidence="2 3">
    <name type="scientific">Aetokthonos hydrillicola Thurmond2011</name>
    <dbReference type="NCBI Taxonomy" id="2712845"/>
    <lineage>
        <taxon>Bacteria</taxon>
        <taxon>Bacillati</taxon>
        <taxon>Cyanobacteriota</taxon>
        <taxon>Cyanophyceae</taxon>
        <taxon>Nostocales</taxon>
        <taxon>Hapalosiphonaceae</taxon>
        <taxon>Aetokthonos</taxon>
    </lineage>
</organism>
<dbReference type="RefSeq" id="WP_208339828.1">
    <property type="nucleotide sequence ID" value="NZ_CAWQFN010000570.1"/>
</dbReference>
<accession>A0AAP5M8I8</accession>
<keyword evidence="3" id="KW-1185">Reference proteome</keyword>